<accession>A0AAN6PXM4</accession>
<dbReference type="AlphaFoldDB" id="A0AAN6PXM4"/>
<protein>
    <submittedName>
        <fullName evidence="1">Uncharacterized protein</fullName>
    </submittedName>
</protein>
<dbReference type="Proteomes" id="UP001305647">
    <property type="component" value="Unassembled WGS sequence"/>
</dbReference>
<evidence type="ECO:0000313" key="1">
    <source>
        <dbReference type="EMBL" id="KAK4099840.1"/>
    </source>
</evidence>
<comment type="caution">
    <text evidence="1">The sequence shown here is derived from an EMBL/GenBank/DDBJ whole genome shotgun (WGS) entry which is preliminary data.</text>
</comment>
<dbReference type="EMBL" id="MU863646">
    <property type="protein sequence ID" value="KAK4099840.1"/>
    <property type="molecule type" value="Genomic_DNA"/>
</dbReference>
<reference evidence="1" key="1">
    <citation type="journal article" date="2023" name="Mol. Phylogenet. Evol.">
        <title>Genome-scale phylogeny and comparative genomics of the fungal order Sordariales.</title>
        <authorList>
            <person name="Hensen N."/>
            <person name="Bonometti L."/>
            <person name="Westerberg I."/>
            <person name="Brannstrom I.O."/>
            <person name="Guillou S."/>
            <person name="Cros-Aarteil S."/>
            <person name="Calhoun S."/>
            <person name="Haridas S."/>
            <person name="Kuo A."/>
            <person name="Mondo S."/>
            <person name="Pangilinan J."/>
            <person name="Riley R."/>
            <person name="LaButti K."/>
            <person name="Andreopoulos B."/>
            <person name="Lipzen A."/>
            <person name="Chen C."/>
            <person name="Yan M."/>
            <person name="Daum C."/>
            <person name="Ng V."/>
            <person name="Clum A."/>
            <person name="Steindorff A."/>
            <person name="Ohm R.A."/>
            <person name="Martin F."/>
            <person name="Silar P."/>
            <person name="Natvig D.O."/>
            <person name="Lalanne C."/>
            <person name="Gautier V."/>
            <person name="Ament-Velasquez S.L."/>
            <person name="Kruys A."/>
            <person name="Hutchinson M.I."/>
            <person name="Powell A.J."/>
            <person name="Barry K."/>
            <person name="Miller A.N."/>
            <person name="Grigoriev I.V."/>
            <person name="Debuchy R."/>
            <person name="Gladieux P."/>
            <person name="Hiltunen Thoren M."/>
            <person name="Johannesson H."/>
        </authorList>
    </citation>
    <scope>NUCLEOTIDE SEQUENCE</scope>
    <source>
        <strain evidence="1">CBS 757.83</strain>
    </source>
</reference>
<gene>
    <name evidence="1" type="ORF">N658DRAFT_498084</name>
</gene>
<keyword evidence="2" id="KW-1185">Reference proteome</keyword>
<evidence type="ECO:0000313" key="2">
    <source>
        <dbReference type="Proteomes" id="UP001305647"/>
    </source>
</evidence>
<name>A0AAN6PXM4_9PEZI</name>
<proteinExistence type="predicted"/>
<reference evidence="1" key="2">
    <citation type="submission" date="2023-05" db="EMBL/GenBank/DDBJ databases">
        <authorList>
            <consortium name="Lawrence Berkeley National Laboratory"/>
            <person name="Steindorff A."/>
            <person name="Hensen N."/>
            <person name="Bonometti L."/>
            <person name="Westerberg I."/>
            <person name="Brannstrom I.O."/>
            <person name="Guillou S."/>
            <person name="Cros-Aarteil S."/>
            <person name="Calhoun S."/>
            <person name="Haridas S."/>
            <person name="Kuo A."/>
            <person name="Mondo S."/>
            <person name="Pangilinan J."/>
            <person name="Riley R."/>
            <person name="Labutti K."/>
            <person name="Andreopoulos B."/>
            <person name="Lipzen A."/>
            <person name="Chen C."/>
            <person name="Yanf M."/>
            <person name="Daum C."/>
            <person name="Ng V."/>
            <person name="Clum A."/>
            <person name="Ohm R."/>
            <person name="Martin F."/>
            <person name="Silar P."/>
            <person name="Natvig D."/>
            <person name="Lalanne C."/>
            <person name="Gautier V."/>
            <person name="Ament-Velasquez S.L."/>
            <person name="Kruys A."/>
            <person name="Hutchinson M.I."/>
            <person name="Powell A.J."/>
            <person name="Barry K."/>
            <person name="Miller A.N."/>
            <person name="Grigoriev I.V."/>
            <person name="Debuchy R."/>
            <person name="Gladieux P."/>
            <person name="Thoren M.H."/>
            <person name="Johannesson H."/>
        </authorList>
    </citation>
    <scope>NUCLEOTIDE SEQUENCE</scope>
    <source>
        <strain evidence="1">CBS 757.83</strain>
    </source>
</reference>
<organism evidence="1 2">
    <name type="scientific">Parathielavia hyrcaniae</name>
    <dbReference type="NCBI Taxonomy" id="113614"/>
    <lineage>
        <taxon>Eukaryota</taxon>
        <taxon>Fungi</taxon>
        <taxon>Dikarya</taxon>
        <taxon>Ascomycota</taxon>
        <taxon>Pezizomycotina</taxon>
        <taxon>Sordariomycetes</taxon>
        <taxon>Sordariomycetidae</taxon>
        <taxon>Sordariales</taxon>
        <taxon>Chaetomiaceae</taxon>
        <taxon>Parathielavia</taxon>
    </lineage>
</organism>
<sequence length="286" mass="31593">MPPITLDAAFHPQAPWPAIPDAVTDAGRKAHVSGTTTEHTEPPKYHSTRALADYTNAGQTAVTAVQQGLHQHYMPSDEDLFVHRAEADVVRSAALYLLHPVNMALNLRSLVTYKCCSEFKKNTVRCDIVYSRRVGNTNNTTPFAVVEFKNRGVVDRNQHPWDQALTSNRTTGALLTQQVFAAAPFNSDIDEVVGQAPTNVAGEITYFEENPLILLKQAASYAITYRTRYVALFDWDTLILVHFNDLSVANKFGGDGVQTTVIRNKGQMRLALLGFLELALVQPAIV</sequence>